<reference evidence="3 4" key="1">
    <citation type="submission" date="2017-11" db="EMBL/GenBank/DDBJ databases">
        <title>Genomic Encyclopedia of Archaeal and Bacterial Type Strains, Phase II (KMG-II): From Individual Species to Whole Genera.</title>
        <authorList>
            <person name="Goeker M."/>
        </authorList>
    </citation>
    <scope>NUCLEOTIDE SEQUENCE [LARGE SCALE GENOMIC DNA]</scope>
    <source>
        <strain evidence="3 4">DSM 27393</strain>
    </source>
</reference>
<name>A0A2M9CMQ6_9MICO</name>
<evidence type="ECO:0000256" key="2">
    <source>
        <dbReference type="SAM" id="Phobius"/>
    </source>
</evidence>
<comment type="caution">
    <text evidence="3">The sequence shown here is derived from an EMBL/GenBank/DDBJ whole genome shotgun (WGS) entry which is preliminary data.</text>
</comment>
<keyword evidence="2" id="KW-1133">Transmembrane helix</keyword>
<evidence type="ECO:0000256" key="1">
    <source>
        <dbReference type="SAM" id="MobiDB-lite"/>
    </source>
</evidence>
<proteinExistence type="predicted"/>
<organism evidence="3 4">
    <name type="scientific">Diaminobutyricimonas aerilata</name>
    <dbReference type="NCBI Taxonomy" id="1162967"/>
    <lineage>
        <taxon>Bacteria</taxon>
        <taxon>Bacillati</taxon>
        <taxon>Actinomycetota</taxon>
        <taxon>Actinomycetes</taxon>
        <taxon>Micrococcales</taxon>
        <taxon>Microbacteriaceae</taxon>
        <taxon>Diaminobutyricimonas</taxon>
    </lineage>
</organism>
<dbReference type="Proteomes" id="UP000228758">
    <property type="component" value="Unassembled WGS sequence"/>
</dbReference>
<evidence type="ECO:0000313" key="3">
    <source>
        <dbReference type="EMBL" id="PJJ73177.1"/>
    </source>
</evidence>
<dbReference type="RefSeq" id="WP_100365297.1">
    <property type="nucleotide sequence ID" value="NZ_PGFF01000001.1"/>
</dbReference>
<accession>A0A2M9CMQ6</accession>
<feature type="compositionally biased region" description="Pro residues" evidence="1">
    <location>
        <begin position="1"/>
        <end position="24"/>
    </location>
</feature>
<keyword evidence="2" id="KW-0812">Transmembrane</keyword>
<keyword evidence="4" id="KW-1185">Reference proteome</keyword>
<sequence>MTNVPPPPPPDVPPPSGATPPPAAHQPSPYSAPAGTPGGGVKQGLSLTSFIIGVGSLVILSWIPFLGLLASAAAVVLAFMAKSREPNAPKWMWIVGMITGFVGVAIGLIYAIAFIIGIAALASLSQVPTY</sequence>
<evidence type="ECO:0008006" key="5">
    <source>
        <dbReference type="Google" id="ProtNLM"/>
    </source>
</evidence>
<dbReference type="AlphaFoldDB" id="A0A2M9CMQ6"/>
<gene>
    <name evidence="3" type="ORF">CLV46_2762</name>
</gene>
<evidence type="ECO:0000313" key="4">
    <source>
        <dbReference type="Proteomes" id="UP000228758"/>
    </source>
</evidence>
<feature type="region of interest" description="Disordered" evidence="1">
    <location>
        <begin position="1"/>
        <end position="37"/>
    </location>
</feature>
<feature type="transmembrane region" description="Helical" evidence="2">
    <location>
        <begin position="91"/>
        <end position="124"/>
    </location>
</feature>
<dbReference type="OrthoDB" id="5124674at2"/>
<keyword evidence="2" id="KW-0472">Membrane</keyword>
<feature type="transmembrane region" description="Helical" evidence="2">
    <location>
        <begin position="50"/>
        <end position="79"/>
    </location>
</feature>
<protein>
    <recommendedName>
        <fullName evidence="5">DUF4190 domain-containing protein</fullName>
    </recommendedName>
</protein>
<dbReference type="EMBL" id="PGFF01000001">
    <property type="protein sequence ID" value="PJJ73177.1"/>
    <property type="molecule type" value="Genomic_DNA"/>
</dbReference>